<feature type="compositionally biased region" description="Polar residues" evidence="15">
    <location>
        <begin position="292"/>
        <end position="304"/>
    </location>
</feature>
<keyword evidence="8" id="KW-0406">Ion transport</keyword>
<comment type="subcellular location">
    <subcellularLocation>
        <location evidence="1 12">Cell outer membrane</location>
        <topology evidence="1 12">Multi-pass membrane protein</topology>
    </subcellularLocation>
</comment>
<organism evidence="19 20">
    <name type="scientific">Peiella sedimenti</name>
    <dbReference type="NCBI Taxonomy" id="3061083"/>
    <lineage>
        <taxon>Bacteria</taxon>
        <taxon>Pseudomonadati</taxon>
        <taxon>Pseudomonadota</taxon>
        <taxon>Alphaproteobacteria</taxon>
        <taxon>Caulobacterales</taxon>
        <taxon>Caulobacteraceae</taxon>
        <taxon>Peiella</taxon>
    </lineage>
</organism>
<dbReference type="RefSeq" id="WP_302108353.1">
    <property type="nucleotide sequence ID" value="NZ_JAUKTR010000001.1"/>
</dbReference>
<evidence type="ECO:0000256" key="12">
    <source>
        <dbReference type="PROSITE-ProRule" id="PRU01360"/>
    </source>
</evidence>
<dbReference type="CDD" id="cd01347">
    <property type="entry name" value="ligand_gated_channel"/>
    <property type="match status" value="1"/>
</dbReference>
<keyword evidence="2 12" id="KW-0813">Transport</keyword>
<evidence type="ECO:0000256" key="7">
    <source>
        <dbReference type="ARBA" id="ARBA00023004"/>
    </source>
</evidence>
<dbReference type="Proteomes" id="UP001169063">
    <property type="component" value="Unassembled WGS sequence"/>
</dbReference>
<protein>
    <submittedName>
        <fullName evidence="19">TonB-dependent receptor</fullName>
    </submittedName>
</protein>
<keyword evidence="10 12" id="KW-0472">Membrane</keyword>
<evidence type="ECO:0000313" key="19">
    <source>
        <dbReference type="EMBL" id="MDO1557927.1"/>
    </source>
</evidence>
<evidence type="ECO:0000256" key="11">
    <source>
        <dbReference type="ARBA" id="ARBA00023237"/>
    </source>
</evidence>
<dbReference type="PANTHER" id="PTHR32552">
    <property type="entry name" value="FERRICHROME IRON RECEPTOR-RELATED"/>
    <property type="match status" value="1"/>
</dbReference>
<dbReference type="Pfam" id="PF07715">
    <property type="entry name" value="Plug"/>
    <property type="match status" value="1"/>
</dbReference>
<evidence type="ECO:0000256" key="10">
    <source>
        <dbReference type="ARBA" id="ARBA00023136"/>
    </source>
</evidence>
<keyword evidence="5 12" id="KW-0812">Transmembrane</keyword>
<feature type="signal peptide" evidence="16">
    <location>
        <begin position="1"/>
        <end position="24"/>
    </location>
</feature>
<comment type="caution">
    <text evidence="19">The sequence shown here is derived from an EMBL/GenBank/DDBJ whole genome shotgun (WGS) entry which is preliminary data.</text>
</comment>
<keyword evidence="11 12" id="KW-0998">Cell outer membrane</keyword>
<dbReference type="Gene3D" id="2.40.170.20">
    <property type="entry name" value="TonB-dependent receptor, beta-barrel domain"/>
    <property type="match status" value="1"/>
</dbReference>
<dbReference type="Pfam" id="PF00593">
    <property type="entry name" value="TonB_dep_Rec_b-barrel"/>
    <property type="match status" value="1"/>
</dbReference>
<dbReference type="SUPFAM" id="SSF56935">
    <property type="entry name" value="Porins"/>
    <property type="match status" value="1"/>
</dbReference>
<evidence type="ECO:0000256" key="16">
    <source>
        <dbReference type="SAM" id="SignalP"/>
    </source>
</evidence>
<evidence type="ECO:0000256" key="9">
    <source>
        <dbReference type="ARBA" id="ARBA00023077"/>
    </source>
</evidence>
<dbReference type="PROSITE" id="PS01156">
    <property type="entry name" value="TONB_DEPENDENT_REC_2"/>
    <property type="match status" value="1"/>
</dbReference>
<dbReference type="EMBL" id="JAUKTR010000001">
    <property type="protein sequence ID" value="MDO1557927.1"/>
    <property type="molecule type" value="Genomic_DNA"/>
</dbReference>
<dbReference type="InterPro" id="IPR000531">
    <property type="entry name" value="Beta-barrel_TonB"/>
</dbReference>
<sequence>MRAFTKSALLAGAAWSVMSVGAYAQDAQPGATAVEEVVVTARRTEERLQETPLSISAFSGEELEERGATNVTDLQGAVPNLNIVQGRGSSDSTNIYIRGIGQPDALQTFDPAVGVYVDDVYLSRIRGTQLELLDLQRVEVLRGPQGTLYGKNTIGGAVRLVTRTPDQGPYGNASLTYGDYNERAVRISGAAPINDQWAIGGAVLIADRDGYVTDSFTYGRTYNDRNVTAARLAASWTPRDNFRLDLAADATQQRSAMTVGRLESTVYTTDLALGTRTNRQLAPAPGSEWDFRSQTTPTLPNESPLSHWGVSATATLDLSDSLTLRSITAYRELSYDDYIDIDATRFELGGDVFVGVDQTQLSQEFQLNWDNGGRLTGVGGVYYMQENIVSEQAAYGDDLFTTLGLPTGFTRTIADDLDTTSWAAYANANFDVTDALRVTAGVRYTHESKDYWRTTTQDWTIPLTGIPLIDGILQPFNLDPVFTFDVSNDWSSVSPMLSADYRLSEDAMVYARVSHGFKSGGFNGRANNPGEQQPYDPETVISYEAGAKTDWFDGRLRANVALFYNEYSDFQARVSDCVVNPATPSLPCSISLTVLNAGELITQGAELELLAAPIDNLTLEAQVGYLDASYGEFEDVRFTAFGGSRAFQTPAFSPEWTTRLAGAYAFQLGDNGSLTLGGQARYRSEMALAVDNTEVNATTRIDSMFQDAYWLYDAQLVWTSADDHYTLGLYGRNLSDEVYKTDAQEFSTVGGIRTAYYGAPRTWSVTFTARF</sequence>
<feature type="short sequence motif" description="TonB C-terminal box" evidence="13">
    <location>
        <begin position="754"/>
        <end position="771"/>
    </location>
</feature>
<evidence type="ECO:0000256" key="6">
    <source>
        <dbReference type="ARBA" id="ARBA00022729"/>
    </source>
</evidence>
<keyword evidence="4" id="KW-0410">Iron transport</keyword>
<feature type="domain" description="TonB-dependent receptor-like beta-barrel" evidence="17">
    <location>
        <begin position="264"/>
        <end position="734"/>
    </location>
</feature>
<evidence type="ECO:0000256" key="13">
    <source>
        <dbReference type="PROSITE-ProRule" id="PRU10144"/>
    </source>
</evidence>
<evidence type="ECO:0000256" key="14">
    <source>
        <dbReference type="RuleBase" id="RU003357"/>
    </source>
</evidence>
<dbReference type="InterPro" id="IPR012910">
    <property type="entry name" value="Plug_dom"/>
</dbReference>
<dbReference type="PANTHER" id="PTHR32552:SF81">
    <property type="entry name" value="TONB-DEPENDENT OUTER MEMBRANE RECEPTOR"/>
    <property type="match status" value="1"/>
</dbReference>
<dbReference type="InterPro" id="IPR039426">
    <property type="entry name" value="TonB-dep_rcpt-like"/>
</dbReference>
<keyword evidence="7" id="KW-0408">Iron</keyword>
<name>A0ABT8SH80_9CAUL</name>
<dbReference type="InterPro" id="IPR036942">
    <property type="entry name" value="Beta-barrel_TonB_sf"/>
</dbReference>
<evidence type="ECO:0000256" key="8">
    <source>
        <dbReference type="ARBA" id="ARBA00023065"/>
    </source>
</evidence>
<evidence type="ECO:0000259" key="17">
    <source>
        <dbReference type="Pfam" id="PF00593"/>
    </source>
</evidence>
<feature type="domain" description="TonB-dependent receptor plug" evidence="18">
    <location>
        <begin position="48"/>
        <end position="157"/>
    </location>
</feature>
<dbReference type="InterPro" id="IPR010917">
    <property type="entry name" value="TonB_rcpt_CS"/>
</dbReference>
<evidence type="ECO:0000256" key="5">
    <source>
        <dbReference type="ARBA" id="ARBA00022692"/>
    </source>
</evidence>
<keyword evidence="3 12" id="KW-1134">Transmembrane beta strand</keyword>
<keyword evidence="20" id="KW-1185">Reference proteome</keyword>
<dbReference type="PROSITE" id="PS52016">
    <property type="entry name" value="TONB_DEPENDENT_REC_3"/>
    <property type="match status" value="1"/>
</dbReference>
<keyword evidence="9 14" id="KW-0798">TonB box</keyword>
<evidence type="ECO:0000259" key="18">
    <source>
        <dbReference type="Pfam" id="PF07715"/>
    </source>
</evidence>
<evidence type="ECO:0000256" key="3">
    <source>
        <dbReference type="ARBA" id="ARBA00022452"/>
    </source>
</evidence>
<evidence type="ECO:0000256" key="2">
    <source>
        <dbReference type="ARBA" id="ARBA00022448"/>
    </source>
</evidence>
<evidence type="ECO:0000256" key="15">
    <source>
        <dbReference type="SAM" id="MobiDB-lite"/>
    </source>
</evidence>
<accession>A0ABT8SH80</accession>
<keyword evidence="19" id="KW-0675">Receptor</keyword>
<feature type="chain" id="PRO_5046549045" evidence="16">
    <location>
        <begin position="25"/>
        <end position="771"/>
    </location>
</feature>
<proteinExistence type="inferred from homology"/>
<reference evidence="19" key="1">
    <citation type="submission" date="2023-07" db="EMBL/GenBank/DDBJ databases">
        <title>Brevundimonas soil sp. nov., isolated from the soil of chemical plant.</title>
        <authorList>
            <person name="Wu N."/>
        </authorList>
    </citation>
    <scope>NUCLEOTIDE SEQUENCE</scope>
    <source>
        <strain evidence="19">XZ-24</strain>
    </source>
</reference>
<gene>
    <name evidence="19" type="ORF">Q0812_00615</name>
</gene>
<feature type="region of interest" description="Disordered" evidence="15">
    <location>
        <begin position="280"/>
        <end position="304"/>
    </location>
</feature>
<comment type="similarity">
    <text evidence="12 14">Belongs to the TonB-dependent receptor family.</text>
</comment>
<keyword evidence="6 16" id="KW-0732">Signal</keyword>
<evidence type="ECO:0000313" key="20">
    <source>
        <dbReference type="Proteomes" id="UP001169063"/>
    </source>
</evidence>
<evidence type="ECO:0000256" key="1">
    <source>
        <dbReference type="ARBA" id="ARBA00004571"/>
    </source>
</evidence>
<evidence type="ECO:0000256" key="4">
    <source>
        <dbReference type="ARBA" id="ARBA00022496"/>
    </source>
</evidence>